<gene>
    <name evidence="2" type="ORF">FHS42_004271</name>
</gene>
<dbReference type="Proteomes" id="UP000588098">
    <property type="component" value="Unassembled WGS sequence"/>
</dbReference>
<sequence length="76" mass="8222">MPTGRRQPGRESAASAPSPRNPTGCRFHGHHSASSARIAPVCWPSACAAPIRMRQQRMGGELGEAGRQTDRQTDRI</sequence>
<dbReference type="AlphaFoldDB" id="A0A7W9QDV2"/>
<protein>
    <submittedName>
        <fullName evidence="2">Uncharacterized protein</fullName>
    </submittedName>
</protein>
<evidence type="ECO:0000313" key="2">
    <source>
        <dbReference type="EMBL" id="MBB5937192.1"/>
    </source>
</evidence>
<organism evidence="2 3">
    <name type="scientific">Streptomyces zagrosensis</name>
    <dbReference type="NCBI Taxonomy" id="1042984"/>
    <lineage>
        <taxon>Bacteria</taxon>
        <taxon>Bacillati</taxon>
        <taxon>Actinomycetota</taxon>
        <taxon>Actinomycetes</taxon>
        <taxon>Kitasatosporales</taxon>
        <taxon>Streptomycetaceae</taxon>
        <taxon>Streptomyces</taxon>
    </lineage>
</organism>
<keyword evidence="3" id="KW-1185">Reference proteome</keyword>
<accession>A0A7W9QDV2</accession>
<evidence type="ECO:0000313" key="3">
    <source>
        <dbReference type="Proteomes" id="UP000588098"/>
    </source>
</evidence>
<reference evidence="2 3" key="1">
    <citation type="submission" date="2020-08" db="EMBL/GenBank/DDBJ databases">
        <title>Genomic Encyclopedia of Type Strains, Phase III (KMG-III): the genomes of soil and plant-associated and newly described type strains.</title>
        <authorList>
            <person name="Whitman W."/>
        </authorList>
    </citation>
    <scope>NUCLEOTIDE SEQUENCE [LARGE SCALE GENOMIC DNA]</scope>
    <source>
        <strain evidence="2 3">CECT 8305</strain>
    </source>
</reference>
<proteinExistence type="predicted"/>
<dbReference type="EMBL" id="JACHJL010000010">
    <property type="protein sequence ID" value="MBB5937192.1"/>
    <property type="molecule type" value="Genomic_DNA"/>
</dbReference>
<name>A0A7W9QDV2_9ACTN</name>
<feature type="region of interest" description="Disordered" evidence="1">
    <location>
        <begin position="1"/>
        <end position="33"/>
    </location>
</feature>
<evidence type="ECO:0000256" key="1">
    <source>
        <dbReference type="SAM" id="MobiDB-lite"/>
    </source>
</evidence>
<comment type="caution">
    <text evidence="2">The sequence shown here is derived from an EMBL/GenBank/DDBJ whole genome shotgun (WGS) entry which is preliminary data.</text>
</comment>